<accession>A0ABT4VP02</accession>
<dbReference type="InterPro" id="IPR003168">
    <property type="entry name" value="Nitrile_hydratase_bsu"/>
</dbReference>
<feature type="domain" description="Nitrile hydratase beta subunit" evidence="6">
    <location>
        <begin position="121"/>
        <end position="217"/>
    </location>
</feature>
<comment type="catalytic activity">
    <reaction evidence="4 5">
        <text>an aliphatic primary amide = an aliphatic nitrile + H2O</text>
        <dbReference type="Rhea" id="RHEA:12673"/>
        <dbReference type="ChEBI" id="CHEBI:15377"/>
        <dbReference type="ChEBI" id="CHEBI:65285"/>
        <dbReference type="ChEBI" id="CHEBI:80291"/>
        <dbReference type="EC" id="4.2.1.84"/>
    </reaction>
</comment>
<keyword evidence="3 5" id="KW-0456">Lyase</keyword>
<dbReference type="InterPro" id="IPR049054">
    <property type="entry name" value="CN_hydtase_beta-like_N"/>
</dbReference>
<gene>
    <name evidence="8" type="primary">nthB</name>
    <name evidence="8" type="ORF">OOZ53_13785</name>
</gene>
<comment type="function">
    <text evidence="1 5">NHase catalyzes the hydration of various nitrile compounds to the corresponding amides.</text>
</comment>
<dbReference type="Proteomes" id="UP001148313">
    <property type="component" value="Unassembled WGS sequence"/>
</dbReference>
<evidence type="ECO:0000259" key="7">
    <source>
        <dbReference type="Pfam" id="PF21006"/>
    </source>
</evidence>
<sequence length="219" mass="23858">MNGPHDLGGKMGFGPVAPEDNEPVFHADWEKHALGVTLCSGALGLWNIDESRHARESLHPADYYSSSYYEIWVKALESLLLRHGCVTEQELQSGHAREKAIMDKPPLAAADVPAVLARGGPCDRPAEADPAFAVGDRVTVRNINPSGHTRVPSYAKGRTGVIEEAAGAYVFPDDNAHGRGENPQWLYRVVFTGDELWGPQGDPSLTVSIDAWESYLERA</sequence>
<comment type="caution">
    <text evidence="8">The sequence shown here is derived from an EMBL/GenBank/DDBJ whole genome shotgun (WGS) entry which is preliminary data.</text>
</comment>
<proteinExistence type="inferred from homology"/>
<dbReference type="InterPro" id="IPR008990">
    <property type="entry name" value="Elect_transpt_acc-like_dom_sf"/>
</dbReference>
<evidence type="ECO:0000313" key="9">
    <source>
        <dbReference type="Proteomes" id="UP001148313"/>
    </source>
</evidence>
<dbReference type="EMBL" id="JAPJZH010000008">
    <property type="protein sequence ID" value="MDA4846432.1"/>
    <property type="molecule type" value="Genomic_DNA"/>
</dbReference>
<name>A0ABT4VP02_9HYPH</name>
<dbReference type="Pfam" id="PF21006">
    <property type="entry name" value="NHase_beta_N"/>
    <property type="match status" value="1"/>
</dbReference>
<reference evidence="8" key="1">
    <citation type="submission" date="2022-11" db="EMBL/GenBank/DDBJ databases">
        <title>Hoeflea poritis sp. nov., isolated from scleractinian coral Porites lutea.</title>
        <authorList>
            <person name="Zhang G."/>
            <person name="Wei Q."/>
            <person name="Cai L."/>
        </authorList>
    </citation>
    <scope>NUCLEOTIDE SEQUENCE</scope>
    <source>
        <strain evidence="8">E7-10</strain>
    </source>
</reference>
<dbReference type="PIRSF" id="PIRSF001427">
    <property type="entry name" value="NHase_beta"/>
    <property type="match status" value="1"/>
</dbReference>
<dbReference type="RefSeq" id="WP_271090182.1">
    <property type="nucleotide sequence ID" value="NZ_JAPJZH010000008.1"/>
</dbReference>
<keyword evidence="9" id="KW-1185">Reference proteome</keyword>
<dbReference type="InterPro" id="IPR042262">
    <property type="entry name" value="CN_hydtase_beta_C"/>
</dbReference>
<dbReference type="InterPro" id="IPR024690">
    <property type="entry name" value="CN_hydtase_beta_dom_C"/>
</dbReference>
<dbReference type="Gene3D" id="2.30.30.50">
    <property type="match status" value="1"/>
</dbReference>
<evidence type="ECO:0000259" key="6">
    <source>
        <dbReference type="Pfam" id="PF02211"/>
    </source>
</evidence>
<evidence type="ECO:0000256" key="4">
    <source>
        <dbReference type="ARBA" id="ARBA00044877"/>
    </source>
</evidence>
<evidence type="ECO:0000256" key="3">
    <source>
        <dbReference type="ARBA" id="ARBA00023239"/>
    </source>
</evidence>
<evidence type="ECO:0000256" key="1">
    <source>
        <dbReference type="ARBA" id="ARBA00004042"/>
    </source>
</evidence>
<comment type="similarity">
    <text evidence="2 5">Belongs to the nitrile hydratase subunit beta family.</text>
</comment>
<dbReference type="EC" id="4.2.1.84" evidence="5"/>
<organism evidence="8 9">
    <name type="scientific">Hoeflea poritis</name>
    <dbReference type="NCBI Taxonomy" id="2993659"/>
    <lineage>
        <taxon>Bacteria</taxon>
        <taxon>Pseudomonadati</taxon>
        <taxon>Pseudomonadota</taxon>
        <taxon>Alphaproteobacteria</taxon>
        <taxon>Hyphomicrobiales</taxon>
        <taxon>Rhizobiaceae</taxon>
        <taxon>Hoeflea</taxon>
    </lineage>
</organism>
<dbReference type="GO" id="GO:0018822">
    <property type="term" value="F:nitrile hydratase activity"/>
    <property type="evidence" value="ECO:0007669"/>
    <property type="project" value="UniProtKB-EC"/>
</dbReference>
<dbReference type="Pfam" id="PF02211">
    <property type="entry name" value="NHase_beta_C"/>
    <property type="match status" value="1"/>
</dbReference>
<protein>
    <recommendedName>
        <fullName evidence="5">Nitrile hydratase subunit beta</fullName>
        <shortName evidence="5">NHase</shortName>
        <ecNumber evidence="5">4.2.1.84</ecNumber>
    </recommendedName>
</protein>
<dbReference type="Gene3D" id="1.10.472.20">
    <property type="entry name" value="Nitrile hydratase, beta subunit"/>
    <property type="match status" value="1"/>
</dbReference>
<evidence type="ECO:0000256" key="5">
    <source>
        <dbReference type="PIRNR" id="PIRNR001427"/>
    </source>
</evidence>
<dbReference type="SUPFAM" id="SSF50090">
    <property type="entry name" value="Electron transport accessory proteins"/>
    <property type="match status" value="1"/>
</dbReference>
<dbReference type="NCBIfam" id="TIGR03888">
    <property type="entry name" value="nitrile_beta"/>
    <property type="match status" value="1"/>
</dbReference>
<evidence type="ECO:0000313" key="8">
    <source>
        <dbReference type="EMBL" id="MDA4846432.1"/>
    </source>
</evidence>
<evidence type="ECO:0000256" key="2">
    <source>
        <dbReference type="ARBA" id="ARBA00009098"/>
    </source>
</evidence>
<feature type="domain" description="Nitrile hydratase beta subunit-like N-terminal" evidence="7">
    <location>
        <begin position="1"/>
        <end position="105"/>
    </location>
</feature>